<evidence type="ECO:0000256" key="6">
    <source>
        <dbReference type="ARBA" id="ARBA00023204"/>
    </source>
</evidence>
<accession>A0ABV1RJP4</accession>
<evidence type="ECO:0000256" key="3">
    <source>
        <dbReference type="ARBA" id="ARBA00021310"/>
    </source>
</evidence>
<feature type="domain" description="DNA replication/recombination mediator RecO N-terminal" evidence="9">
    <location>
        <begin position="2"/>
        <end position="69"/>
    </location>
</feature>
<dbReference type="HAMAP" id="MF_00201">
    <property type="entry name" value="RecO"/>
    <property type="match status" value="1"/>
</dbReference>
<evidence type="ECO:0000256" key="4">
    <source>
        <dbReference type="ARBA" id="ARBA00022763"/>
    </source>
</evidence>
<organism evidence="10 11">
    <name type="scientific">Catenovulum sediminis</name>
    <dbReference type="NCBI Taxonomy" id="1740262"/>
    <lineage>
        <taxon>Bacteria</taxon>
        <taxon>Pseudomonadati</taxon>
        <taxon>Pseudomonadota</taxon>
        <taxon>Gammaproteobacteria</taxon>
        <taxon>Alteromonadales</taxon>
        <taxon>Alteromonadaceae</taxon>
        <taxon>Catenovulum</taxon>
    </lineage>
</organism>
<keyword evidence="6 8" id="KW-0234">DNA repair</keyword>
<dbReference type="InterPro" id="IPR042242">
    <property type="entry name" value="RecO_C"/>
</dbReference>
<keyword evidence="4 8" id="KW-0227">DNA damage</keyword>
<reference evidence="10 11" key="1">
    <citation type="submission" date="2024-06" db="EMBL/GenBank/DDBJ databases">
        <authorList>
            <person name="Chen R.Y."/>
        </authorList>
    </citation>
    <scope>NUCLEOTIDE SEQUENCE [LARGE SCALE GENOMIC DNA]</scope>
    <source>
        <strain evidence="10 11">D2</strain>
    </source>
</reference>
<evidence type="ECO:0000259" key="9">
    <source>
        <dbReference type="Pfam" id="PF11967"/>
    </source>
</evidence>
<evidence type="ECO:0000256" key="2">
    <source>
        <dbReference type="ARBA" id="ARBA00007452"/>
    </source>
</evidence>
<comment type="similarity">
    <text evidence="2 8">Belongs to the RecO family.</text>
</comment>
<evidence type="ECO:0000256" key="5">
    <source>
        <dbReference type="ARBA" id="ARBA00023172"/>
    </source>
</evidence>
<dbReference type="Pfam" id="PF11967">
    <property type="entry name" value="RecO_N"/>
    <property type="match status" value="1"/>
</dbReference>
<dbReference type="InterPro" id="IPR012340">
    <property type="entry name" value="NA-bd_OB-fold"/>
</dbReference>
<name>A0ABV1RJP4_9ALTE</name>
<dbReference type="InterPro" id="IPR022572">
    <property type="entry name" value="DNA_rep/recomb_RecO_N"/>
</dbReference>
<dbReference type="PANTHER" id="PTHR33991:SF1">
    <property type="entry name" value="DNA REPAIR PROTEIN RECO"/>
    <property type="match status" value="1"/>
</dbReference>
<dbReference type="RefSeq" id="WP_350402469.1">
    <property type="nucleotide sequence ID" value="NZ_JBELOE010000254.1"/>
</dbReference>
<sequence>MQQAVLLHSRPYRENSFICDLLTEEDGRISIFYRKSKNAEPLTLFNVYWISLAGGQNELYFIRQLELKERFDNLTAEVLYSALYINEITCKLLAKVATTQAIFPAYIECLSTLSCTPSSLQTALRNYELEVLSELGVIPDFAVDIESQQSLRDDQLYYFDHTAGWFRQAKLGAPAVLGKHIKQIALRDFSDPQCLRSTKVLMRWWIEQLVGKNRIKSRDLFKRK</sequence>
<proteinExistence type="inferred from homology"/>
<dbReference type="Gene3D" id="2.40.50.140">
    <property type="entry name" value="Nucleic acid-binding proteins"/>
    <property type="match status" value="1"/>
</dbReference>
<dbReference type="Proteomes" id="UP001467690">
    <property type="component" value="Unassembled WGS sequence"/>
</dbReference>
<dbReference type="Gene3D" id="1.20.1440.120">
    <property type="entry name" value="Recombination protein O, C-terminal domain"/>
    <property type="match status" value="1"/>
</dbReference>
<comment type="function">
    <text evidence="1 8">Involved in DNA repair and RecF pathway recombination.</text>
</comment>
<evidence type="ECO:0000313" key="11">
    <source>
        <dbReference type="Proteomes" id="UP001467690"/>
    </source>
</evidence>
<evidence type="ECO:0000256" key="8">
    <source>
        <dbReference type="HAMAP-Rule" id="MF_00201"/>
    </source>
</evidence>
<dbReference type="EMBL" id="JBELOE010000254">
    <property type="protein sequence ID" value="MER2493134.1"/>
    <property type="molecule type" value="Genomic_DNA"/>
</dbReference>
<evidence type="ECO:0000256" key="1">
    <source>
        <dbReference type="ARBA" id="ARBA00003065"/>
    </source>
</evidence>
<dbReference type="Pfam" id="PF02565">
    <property type="entry name" value="RecO_C"/>
    <property type="match status" value="1"/>
</dbReference>
<comment type="caution">
    <text evidence="10">The sequence shown here is derived from an EMBL/GenBank/DDBJ whole genome shotgun (WGS) entry which is preliminary data.</text>
</comment>
<dbReference type="SUPFAM" id="SSF50249">
    <property type="entry name" value="Nucleic acid-binding proteins"/>
    <property type="match status" value="1"/>
</dbReference>
<dbReference type="NCBIfam" id="TIGR00613">
    <property type="entry name" value="reco"/>
    <property type="match status" value="1"/>
</dbReference>
<gene>
    <name evidence="8 10" type="primary">recO</name>
    <name evidence="10" type="ORF">ABS311_14725</name>
</gene>
<evidence type="ECO:0000256" key="7">
    <source>
        <dbReference type="ARBA" id="ARBA00033409"/>
    </source>
</evidence>
<keyword evidence="5 8" id="KW-0233">DNA recombination</keyword>
<evidence type="ECO:0000313" key="10">
    <source>
        <dbReference type="EMBL" id="MER2493134.1"/>
    </source>
</evidence>
<dbReference type="PANTHER" id="PTHR33991">
    <property type="entry name" value="DNA REPAIR PROTEIN RECO"/>
    <property type="match status" value="1"/>
</dbReference>
<dbReference type="InterPro" id="IPR003717">
    <property type="entry name" value="RecO"/>
</dbReference>
<keyword evidence="11" id="KW-1185">Reference proteome</keyword>
<protein>
    <recommendedName>
        <fullName evidence="3 8">DNA repair protein RecO</fullName>
    </recommendedName>
    <alternativeName>
        <fullName evidence="7 8">Recombination protein O</fullName>
    </alternativeName>
</protein>